<protein>
    <submittedName>
        <fullName evidence="1">Uncharacterized protein</fullName>
    </submittedName>
</protein>
<name>A0A9W9UVS3_9EURO</name>
<sequence>MADGVRDDLEVSPRPDCKLLDRHVAFLEEHYHLPLDVAIESSVDVFYSRTPADGFYQKSYKGGLASSCFWNPSSSASSFTLLDLSIVL</sequence>
<evidence type="ECO:0000313" key="1">
    <source>
        <dbReference type="EMBL" id="KAJ5356561.1"/>
    </source>
</evidence>
<gene>
    <name evidence="1" type="ORF">N7517_011170</name>
</gene>
<dbReference type="Proteomes" id="UP001147752">
    <property type="component" value="Unassembled WGS sequence"/>
</dbReference>
<accession>A0A9W9UVS3</accession>
<dbReference type="OrthoDB" id="4366283at2759"/>
<dbReference type="EMBL" id="JAPZBT010000006">
    <property type="protein sequence ID" value="KAJ5356561.1"/>
    <property type="molecule type" value="Genomic_DNA"/>
</dbReference>
<keyword evidence="2" id="KW-1185">Reference proteome</keyword>
<organism evidence="1 2">
    <name type="scientific">Penicillium concentricum</name>
    <dbReference type="NCBI Taxonomy" id="293559"/>
    <lineage>
        <taxon>Eukaryota</taxon>
        <taxon>Fungi</taxon>
        <taxon>Dikarya</taxon>
        <taxon>Ascomycota</taxon>
        <taxon>Pezizomycotina</taxon>
        <taxon>Eurotiomycetes</taxon>
        <taxon>Eurotiomycetidae</taxon>
        <taxon>Eurotiales</taxon>
        <taxon>Aspergillaceae</taxon>
        <taxon>Penicillium</taxon>
    </lineage>
</organism>
<reference evidence="1" key="1">
    <citation type="submission" date="2022-12" db="EMBL/GenBank/DDBJ databases">
        <authorList>
            <person name="Petersen C."/>
        </authorList>
    </citation>
    <scope>NUCLEOTIDE SEQUENCE</scope>
    <source>
        <strain evidence="1">IBT 3081</strain>
    </source>
</reference>
<evidence type="ECO:0000313" key="2">
    <source>
        <dbReference type="Proteomes" id="UP001147752"/>
    </source>
</evidence>
<dbReference type="AlphaFoldDB" id="A0A9W9UVS3"/>
<dbReference type="RefSeq" id="XP_056574708.1">
    <property type="nucleotide sequence ID" value="XM_056728893.1"/>
</dbReference>
<reference evidence="1" key="2">
    <citation type="journal article" date="2023" name="IMA Fungus">
        <title>Comparative genomic study of the Penicillium genus elucidates a diverse pangenome and 15 lateral gene transfer events.</title>
        <authorList>
            <person name="Petersen C."/>
            <person name="Sorensen T."/>
            <person name="Nielsen M.R."/>
            <person name="Sondergaard T.E."/>
            <person name="Sorensen J.L."/>
            <person name="Fitzpatrick D.A."/>
            <person name="Frisvad J.C."/>
            <person name="Nielsen K.L."/>
        </authorList>
    </citation>
    <scope>NUCLEOTIDE SEQUENCE</scope>
    <source>
        <strain evidence="1">IBT 3081</strain>
    </source>
</reference>
<comment type="caution">
    <text evidence="1">The sequence shown here is derived from an EMBL/GenBank/DDBJ whole genome shotgun (WGS) entry which is preliminary data.</text>
</comment>
<dbReference type="GeneID" id="81468076"/>
<proteinExistence type="predicted"/>